<dbReference type="Gene3D" id="3.30.565.10">
    <property type="entry name" value="Histidine kinase-like ATPase, C-terminal domain"/>
    <property type="match status" value="1"/>
</dbReference>
<reference evidence="13" key="1">
    <citation type="submission" date="2020-12" db="EMBL/GenBank/DDBJ databases">
        <title>Sanguibacter suaedae sp. nov., isolated from Suaeda aralocaspica.</title>
        <authorList>
            <person name="Ma Q."/>
        </authorList>
    </citation>
    <scope>NUCLEOTIDE SEQUENCE</scope>
    <source>
        <strain evidence="13">YZGR15</strain>
    </source>
</reference>
<protein>
    <recommendedName>
        <fullName evidence="2">histidine kinase</fullName>
        <ecNumber evidence="2">2.7.13.3</ecNumber>
    </recommendedName>
</protein>
<feature type="compositionally biased region" description="Pro residues" evidence="9">
    <location>
        <begin position="473"/>
        <end position="493"/>
    </location>
</feature>
<evidence type="ECO:0000256" key="6">
    <source>
        <dbReference type="ARBA" id="ARBA00022777"/>
    </source>
</evidence>
<dbReference type="PANTHER" id="PTHR24421:SF10">
    <property type="entry name" value="NITRATE_NITRITE SENSOR PROTEIN NARQ"/>
    <property type="match status" value="1"/>
</dbReference>
<dbReference type="SUPFAM" id="SSF55874">
    <property type="entry name" value="ATPase domain of HSP90 chaperone/DNA topoisomerase II/histidine kinase"/>
    <property type="match status" value="1"/>
</dbReference>
<evidence type="ECO:0000313" key="14">
    <source>
        <dbReference type="Proteomes" id="UP000602087"/>
    </source>
</evidence>
<evidence type="ECO:0000256" key="5">
    <source>
        <dbReference type="ARBA" id="ARBA00022741"/>
    </source>
</evidence>
<evidence type="ECO:0000256" key="8">
    <source>
        <dbReference type="ARBA" id="ARBA00023012"/>
    </source>
</evidence>
<dbReference type="Pfam" id="PF07730">
    <property type="entry name" value="HisKA_3"/>
    <property type="match status" value="1"/>
</dbReference>
<dbReference type="EMBL" id="JAEINH010000009">
    <property type="protein sequence ID" value="MBI9115667.1"/>
    <property type="molecule type" value="Genomic_DNA"/>
</dbReference>
<feature type="transmembrane region" description="Helical" evidence="10">
    <location>
        <begin position="68"/>
        <end position="84"/>
    </location>
</feature>
<keyword evidence="6 13" id="KW-0418">Kinase</keyword>
<comment type="caution">
    <text evidence="13">The sequence shown here is derived from an EMBL/GenBank/DDBJ whole genome shotgun (WGS) entry which is preliminary data.</text>
</comment>
<dbReference type="InterPro" id="IPR050482">
    <property type="entry name" value="Sensor_HK_TwoCompSys"/>
</dbReference>
<feature type="transmembrane region" description="Helical" evidence="10">
    <location>
        <begin position="41"/>
        <end position="62"/>
    </location>
</feature>
<keyword evidence="4" id="KW-0808">Transferase</keyword>
<evidence type="ECO:0000313" key="13">
    <source>
        <dbReference type="EMBL" id="MBI9115667.1"/>
    </source>
</evidence>
<dbReference type="AlphaFoldDB" id="A0A934I9Q7"/>
<feature type="region of interest" description="Disordered" evidence="9">
    <location>
        <begin position="298"/>
        <end position="317"/>
    </location>
</feature>
<evidence type="ECO:0000259" key="11">
    <source>
        <dbReference type="Pfam" id="PF02518"/>
    </source>
</evidence>
<comment type="catalytic activity">
    <reaction evidence="1">
        <text>ATP + protein L-histidine = ADP + protein N-phospho-L-histidine.</text>
        <dbReference type="EC" id="2.7.13.3"/>
    </reaction>
</comment>
<keyword evidence="8" id="KW-0902">Two-component regulatory system</keyword>
<dbReference type="EC" id="2.7.13.3" evidence="2"/>
<dbReference type="PANTHER" id="PTHR24421">
    <property type="entry name" value="NITRATE/NITRITE SENSOR PROTEIN NARX-RELATED"/>
    <property type="match status" value="1"/>
</dbReference>
<feature type="transmembrane region" description="Helical" evidence="10">
    <location>
        <begin position="91"/>
        <end position="109"/>
    </location>
</feature>
<accession>A0A934I9Q7</accession>
<evidence type="ECO:0000256" key="9">
    <source>
        <dbReference type="SAM" id="MobiDB-lite"/>
    </source>
</evidence>
<evidence type="ECO:0000259" key="12">
    <source>
        <dbReference type="Pfam" id="PF07730"/>
    </source>
</evidence>
<evidence type="ECO:0000256" key="1">
    <source>
        <dbReference type="ARBA" id="ARBA00000085"/>
    </source>
</evidence>
<feature type="compositionally biased region" description="Basic and acidic residues" evidence="9">
    <location>
        <begin position="300"/>
        <end position="311"/>
    </location>
</feature>
<proteinExistence type="predicted"/>
<dbReference type="Proteomes" id="UP000602087">
    <property type="component" value="Unassembled WGS sequence"/>
</dbReference>
<dbReference type="InterPro" id="IPR036890">
    <property type="entry name" value="HATPase_C_sf"/>
</dbReference>
<dbReference type="GO" id="GO:0005524">
    <property type="term" value="F:ATP binding"/>
    <property type="evidence" value="ECO:0007669"/>
    <property type="project" value="UniProtKB-KW"/>
</dbReference>
<sequence length="502" mass="53973">MASSAPARPRLPERLDLWLNDPVEPLWERPGPTRAQVRNDVIGTAVFLVVALLMVLLSKSVGASDDEATWRGYVATALMILPLLVRRTHPLSALVLSSALFLGLTYLSVSAAIELAFQGAYFAAIYAAVAWARDRRMLWIAMSLVLLTMTLWLVSTFTMATGFMDQFERFEPDGPVPQLAAAVLYTSIINLAYFGGAIAAGRASWRSALQRERLAEQTVQVREQAGELARRAVVDERLRIARELHDVVAHHVSVIGVQAGAARKVLTRNPDAAAEALRTIEASSRQAVGDMRSLLGVLRSETDTDRPDGSRAPEPGLGDLADLVEVQRAGGLDVDLTVVEDALPLADVPGPVALSLFRTVQESLSNVARHSTASHARVTVRTGTTTHPVTDEEHPAPDDPASAAQPTVTRWIEAEVLDDGQQRPGTSGSGYGLRGIRERVQLHRGEAEVGPRLTGTGWRVRVRFPLDGASPTPSAPPARPAPPVPDDSPAPPEPDPKDGSPS</sequence>
<feature type="region of interest" description="Disordered" evidence="9">
    <location>
        <begin position="464"/>
        <end position="502"/>
    </location>
</feature>
<evidence type="ECO:0000256" key="3">
    <source>
        <dbReference type="ARBA" id="ARBA00022553"/>
    </source>
</evidence>
<evidence type="ECO:0000256" key="10">
    <source>
        <dbReference type="SAM" id="Phobius"/>
    </source>
</evidence>
<dbReference type="CDD" id="cd16917">
    <property type="entry name" value="HATPase_UhpB-NarQ-NarX-like"/>
    <property type="match status" value="1"/>
</dbReference>
<feature type="domain" description="Histidine kinase/HSP90-like ATPase" evidence="11">
    <location>
        <begin position="354"/>
        <end position="467"/>
    </location>
</feature>
<evidence type="ECO:0000256" key="7">
    <source>
        <dbReference type="ARBA" id="ARBA00022840"/>
    </source>
</evidence>
<keyword evidence="10" id="KW-0812">Transmembrane</keyword>
<keyword evidence="14" id="KW-1185">Reference proteome</keyword>
<dbReference type="Gene3D" id="1.20.5.1930">
    <property type="match status" value="1"/>
</dbReference>
<feature type="domain" description="Signal transduction histidine kinase subgroup 3 dimerisation and phosphoacceptor" evidence="12">
    <location>
        <begin position="236"/>
        <end position="301"/>
    </location>
</feature>
<dbReference type="InterPro" id="IPR003594">
    <property type="entry name" value="HATPase_dom"/>
</dbReference>
<feature type="region of interest" description="Disordered" evidence="9">
    <location>
        <begin position="386"/>
        <end position="405"/>
    </location>
</feature>
<feature type="transmembrane region" description="Helical" evidence="10">
    <location>
        <begin position="139"/>
        <end position="159"/>
    </location>
</feature>
<evidence type="ECO:0000256" key="4">
    <source>
        <dbReference type="ARBA" id="ARBA00022679"/>
    </source>
</evidence>
<dbReference type="GO" id="GO:0016020">
    <property type="term" value="C:membrane"/>
    <property type="evidence" value="ECO:0007669"/>
    <property type="project" value="InterPro"/>
</dbReference>
<keyword evidence="5" id="KW-0547">Nucleotide-binding</keyword>
<dbReference type="GO" id="GO:0000155">
    <property type="term" value="F:phosphorelay sensor kinase activity"/>
    <property type="evidence" value="ECO:0007669"/>
    <property type="project" value="InterPro"/>
</dbReference>
<keyword evidence="10" id="KW-1133">Transmembrane helix</keyword>
<dbReference type="Pfam" id="PF02518">
    <property type="entry name" value="HATPase_c"/>
    <property type="match status" value="1"/>
</dbReference>
<dbReference type="InterPro" id="IPR011712">
    <property type="entry name" value="Sig_transdc_His_kin_sub3_dim/P"/>
</dbReference>
<keyword evidence="7" id="KW-0067">ATP-binding</keyword>
<evidence type="ECO:0000256" key="2">
    <source>
        <dbReference type="ARBA" id="ARBA00012438"/>
    </source>
</evidence>
<dbReference type="GO" id="GO:0046983">
    <property type="term" value="F:protein dimerization activity"/>
    <property type="evidence" value="ECO:0007669"/>
    <property type="project" value="InterPro"/>
</dbReference>
<keyword evidence="10" id="KW-0472">Membrane</keyword>
<feature type="transmembrane region" description="Helical" evidence="10">
    <location>
        <begin position="179"/>
        <end position="201"/>
    </location>
</feature>
<name>A0A934I9Q7_9MICO</name>
<keyword evidence="3" id="KW-0597">Phosphoprotein</keyword>
<organism evidence="13 14">
    <name type="scientific">Sanguibacter suaedae</name>
    <dbReference type="NCBI Taxonomy" id="2795737"/>
    <lineage>
        <taxon>Bacteria</taxon>
        <taxon>Bacillati</taxon>
        <taxon>Actinomycetota</taxon>
        <taxon>Actinomycetes</taxon>
        <taxon>Micrococcales</taxon>
        <taxon>Sanguibacteraceae</taxon>
        <taxon>Sanguibacter</taxon>
    </lineage>
</organism>
<feature type="transmembrane region" description="Helical" evidence="10">
    <location>
        <begin position="115"/>
        <end position="132"/>
    </location>
</feature>
<dbReference type="RefSeq" id="WP_198734228.1">
    <property type="nucleotide sequence ID" value="NZ_JAEINH010000009.1"/>
</dbReference>
<gene>
    <name evidence="13" type="ORF">JAV76_11645</name>
</gene>